<name>A0A7S1EYE0_NOCSC</name>
<sequence length="161" mass="17830">MHRVVSVSQAKITDPDGRFLVQLASFREDTVQVRVQLLDVQPSFGESIIDALVQLVDDHFPLMECTFDERRLDRRVTDGSPVATLTLRKLLVVDLQGCASQLGREVDTKEPSIGKVSVVTGSSDGKSMVYKWCDEEDFAFLTTHAVVPIVENAVRSAIVLI</sequence>
<protein>
    <submittedName>
        <fullName evidence="1">Uncharacterized protein</fullName>
    </submittedName>
</protein>
<dbReference type="AlphaFoldDB" id="A0A7S1EYE0"/>
<accession>A0A7S1EYE0</accession>
<gene>
    <name evidence="1" type="ORF">NSCI0253_LOCUS5931</name>
</gene>
<reference evidence="1" key="1">
    <citation type="submission" date="2021-01" db="EMBL/GenBank/DDBJ databases">
        <authorList>
            <person name="Corre E."/>
            <person name="Pelletier E."/>
            <person name="Niang G."/>
            <person name="Scheremetjew M."/>
            <person name="Finn R."/>
            <person name="Kale V."/>
            <person name="Holt S."/>
            <person name="Cochrane G."/>
            <person name="Meng A."/>
            <person name="Brown T."/>
            <person name="Cohen L."/>
        </authorList>
    </citation>
    <scope>NUCLEOTIDE SEQUENCE</scope>
</reference>
<proteinExistence type="predicted"/>
<evidence type="ECO:0000313" key="1">
    <source>
        <dbReference type="EMBL" id="CAD8831584.1"/>
    </source>
</evidence>
<dbReference type="EMBL" id="HBFQ01008441">
    <property type="protein sequence ID" value="CAD8831584.1"/>
    <property type="molecule type" value="Transcribed_RNA"/>
</dbReference>
<organism evidence="1">
    <name type="scientific">Noctiluca scintillans</name>
    <name type="common">Sea sparkle</name>
    <name type="synonym">Red tide dinoflagellate</name>
    <dbReference type="NCBI Taxonomy" id="2966"/>
    <lineage>
        <taxon>Eukaryota</taxon>
        <taxon>Sar</taxon>
        <taxon>Alveolata</taxon>
        <taxon>Dinophyceae</taxon>
        <taxon>Noctilucales</taxon>
        <taxon>Noctilucaceae</taxon>
        <taxon>Noctiluca</taxon>
    </lineage>
</organism>